<feature type="region of interest" description="Disordered" evidence="9">
    <location>
        <begin position="131"/>
        <end position="157"/>
    </location>
</feature>
<evidence type="ECO:0000256" key="9">
    <source>
        <dbReference type="SAM" id="MobiDB-lite"/>
    </source>
</evidence>
<accession>A0ABR4EDC2</accession>
<keyword evidence="7" id="KW-0238">DNA-binding</keyword>
<evidence type="ECO:0000313" key="11">
    <source>
        <dbReference type="EMBL" id="KAL2280407.1"/>
    </source>
</evidence>
<evidence type="ECO:0000256" key="1">
    <source>
        <dbReference type="ARBA" id="ARBA00004123"/>
    </source>
</evidence>
<evidence type="ECO:0000256" key="2">
    <source>
        <dbReference type="ARBA" id="ARBA00004574"/>
    </source>
</evidence>
<feature type="region of interest" description="Disordered" evidence="9">
    <location>
        <begin position="367"/>
        <end position="417"/>
    </location>
</feature>
<feature type="domain" description="Telomeric single stranded DNA binding POT1/Cdc13" evidence="10">
    <location>
        <begin position="24"/>
        <end position="172"/>
    </location>
</feature>
<dbReference type="InterPro" id="IPR032042">
    <property type="entry name" value="POT1PC"/>
</dbReference>
<evidence type="ECO:0000256" key="6">
    <source>
        <dbReference type="ARBA" id="ARBA00022895"/>
    </source>
</evidence>
<protein>
    <recommendedName>
        <fullName evidence="4">Protection of telomeres protein 1</fullName>
    </recommendedName>
</protein>
<dbReference type="PANTHER" id="PTHR14513:SF0">
    <property type="entry name" value="PROTECTION OF TELOMERES PROTEIN 1"/>
    <property type="match status" value="1"/>
</dbReference>
<reference evidence="11 12" key="1">
    <citation type="submission" date="2024-03" db="EMBL/GenBank/DDBJ databases">
        <title>A high-quality draft genome sequence of Diaporthe vaccinii, a causative agent of upright dieback and viscid rot disease in cranberry plants.</title>
        <authorList>
            <person name="Sarrasin M."/>
            <person name="Lang B.F."/>
            <person name="Burger G."/>
        </authorList>
    </citation>
    <scope>NUCLEOTIDE SEQUENCE [LARGE SCALE GENOMIC DNA]</scope>
    <source>
        <strain evidence="11 12">IS7</strain>
    </source>
</reference>
<feature type="compositionally biased region" description="Acidic residues" evidence="9">
    <location>
        <begin position="505"/>
        <end position="517"/>
    </location>
</feature>
<dbReference type="EMBL" id="JBAWTH010000067">
    <property type="protein sequence ID" value="KAL2280407.1"/>
    <property type="molecule type" value="Genomic_DNA"/>
</dbReference>
<gene>
    <name evidence="11" type="ORF">FJTKL_12639</name>
</gene>
<keyword evidence="8" id="KW-0539">Nucleus</keyword>
<evidence type="ECO:0000256" key="3">
    <source>
        <dbReference type="ARBA" id="ARBA00008442"/>
    </source>
</evidence>
<evidence type="ECO:0000256" key="7">
    <source>
        <dbReference type="ARBA" id="ARBA00023125"/>
    </source>
</evidence>
<sequence length="692" mass="78166">MSRYQSNSSSRRRAQDVLALPRGFISISELLDDSRGPGKTVSVIGVVKDCKLPIPTRGTDYKSSLTLYDLSTQGDGEGINLNVFREKEEEMPTVEAGDVAVVYMAKHQMFGGSSSLLTSKRTDIHVYEARQIPRSGSSQSASRALRSPSRHVSRTPGDKEHEYVTWLYDNIDKQLIPDREDFSARAELSKNVRDRFSVLANVQDRMFADLIVQVVRSPFDLGDKVSLWASDWTENASFFHKTDDSPDWADGMPVRDGDPYGYTSKVKKPTEPRDTDSKWRGPLGKRSIQVTCWEPHADFIRNQVEIGTWVYLQKVQIGYGHNSTNLEGFLRGEREYSNFSDKIKVQILDPQADSEKIDPHLRDAIRRQRDYEKGRGHPKGGQKRKAQESLPKDNTKTRRAANRAAERKKAIEEAEAKESKEHFIPDLNDLIKCENPDAKPRPLSSILEPVVYHTTIDNEPVSLELPFTCAKDRTHARVVDFHPASLEDFAVSRRRTDNDCLSDNSADDIDPDSDSDDNNTRRGSRNRVWEWRFALKLEEAQPPALARKDKKPATVWVHVGNPEAQLLTDIDAVDLRAPDGEERLVILREQMFKLWGDLQERKVDLEARKREQKDRIRRNMPPPSSGAGEGEAEDDPAGHSPGLGQISNKPFACCIQQYGVKVEAEEGEEDNAGGGKRWQRVFGLFGTKIASD</sequence>
<keyword evidence="12" id="KW-1185">Reference proteome</keyword>
<feature type="region of interest" description="Disordered" evidence="9">
    <location>
        <begin position="500"/>
        <end position="522"/>
    </location>
</feature>
<dbReference type="Pfam" id="PF02765">
    <property type="entry name" value="POT1"/>
    <property type="match status" value="1"/>
</dbReference>
<evidence type="ECO:0000256" key="5">
    <source>
        <dbReference type="ARBA" id="ARBA00022454"/>
    </source>
</evidence>
<organism evidence="11 12">
    <name type="scientific">Diaporthe vaccinii</name>
    <dbReference type="NCBI Taxonomy" id="105482"/>
    <lineage>
        <taxon>Eukaryota</taxon>
        <taxon>Fungi</taxon>
        <taxon>Dikarya</taxon>
        <taxon>Ascomycota</taxon>
        <taxon>Pezizomycotina</taxon>
        <taxon>Sordariomycetes</taxon>
        <taxon>Sordariomycetidae</taxon>
        <taxon>Diaporthales</taxon>
        <taxon>Diaporthaceae</taxon>
        <taxon>Diaporthe</taxon>
        <taxon>Diaporthe eres species complex</taxon>
    </lineage>
</organism>
<dbReference type="SUPFAM" id="SSF50249">
    <property type="entry name" value="Nucleic acid-binding proteins"/>
    <property type="match status" value="2"/>
</dbReference>
<dbReference type="PANTHER" id="PTHR14513">
    <property type="entry name" value="PROTECTION OF TELOMERES 1"/>
    <property type="match status" value="1"/>
</dbReference>
<comment type="subcellular location">
    <subcellularLocation>
        <location evidence="2">Chromosome</location>
        <location evidence="2">Telomere</location>
    </subcellularLocation>
    <subcellularLocation>
        <location evidence="1">Nucleus</location>
    </subcellularLocation>
</comment>
<evidence type="ECO:0000259" key="10">
    <source>
        <dbReference type="SMART" id="SM00976"/>
    </source>
</evidence>
<feature type="compositionally biased region" description="Basic and acidic residues" evidence="9">
    <location>
        <begin position="268"/>
        <end position="279"/>
    </location>
</feature>
<dbReference type="Proteomes" id="UP001600888">
    <property type="component" value="Unassembled WGS sequence"/>
</dbReference>
<evidence type="ECO:0000313" key="12">
    <source>
        <dbReference type="Proteomes" id="UP001600888"/>
    </source>
</evidence>
<feature type="region of interest" description="Disordered" evidence="9">
    <location>
        <begin position="609"/>
        <end position="646"/>
    </location>
</feature>
<proteinExistence type="inferred from homology"/>
<feature type="region of interest" description="Disordered" evidence="9">
    <location>
        <begin position="261"/>
        <end position="281"/>
    </location>
</feature>
<dbReference type="Pfam" id="PF16686">
    <property type="entry name" value="POT1PC"/>
    <property type="match status" value="1"/>
</dbReference>
<dbReference type="InterPro" id="IPR011564">
    <property type="entry name" value="Telomer_end-bd_POT1/Cdc13"/>
</dbReference>
<comment type="similarity">
    <text evidence="3">Belongs to the telombin family.</text>
</comment>
<feature type="compositionally biased region" description="Basic and acidic residues" evidence="9">
    <location>
        <begin position="385"/>
        <end position="396"/>
    </location>
</feature>
<keyword evidence="5" id="KW-0158">Chromosome</keyword>
<feature type="compositionally biased region" description="Basic and acidic residues" evidence="9">
    <location>
        <begin position="404"/>
        <end position="417"/>
    </location>
</feature>
<dbReference type="InterPro" id="IPR028389">
    <property type="entry name" value="POT1"/>
</dbReference>
<name>A0ABR4EDC2_9PEZI</name>
<evidence type="ECO:0000256" key="4">
    <source>
        <dbReference type="ARBA" id="ARBA00015253"/>
    </source>
</evidence>
<dbReference type="SMART" id="SM00976">
    <property type="entry name" value="Telo_bind"/>
    <property type="match status" value="1"/>
</dbReference>
<dbReference type="InterPro" id="IPR012340">
    <property type="entry name" value="NA-bd_OB-fold"/>
</dbReference>
<dbReference type="Gene3D" id="2.40.50.140">
    <property type="entry name" value="Nucleic acid-binding proteins"/>
    <property type="match status" value="2"/>
</dbReference>
<keyword evidence="6" id="KW-0779">Telomere</keyword>
<evidence type="ECO:0000256" key="8">
    <source>
        <dbReference type="ARBA" id="ARBA00023242"/>
    </source>
</evidence>
<comment type="caution">
    <text evidence="11">The sequence shown here is derived from an EMBL/GenBank/DDBJ whole genome shotgun (WGS) entry which is preliminary data.</text>
</comment>